<dbReference type="InterPro" id="IPR000836">
    <property type="entry name" value="PRTase_dom"/>
</dbReference>
<comment type="catalytic activity">
    <reaction evidence="7 8">
        <text>5-phospho-beta-D-ribosylamine + L-glutamate + diphosphate = 5-phospho-alpha-D-ribose 1-diphosphate + L-glutamine + H2O</text>
        <dbReference type="Rhea" id="RHEA:14905"/>
        <dbReference type="ChEBI" id="CHEBI:15377"/>
        <dbReference type="ChEBI" id="CHEBI:29985"/>
        <dbReference type="ChEBI" id="CHEBI:33019"/>
        <dbReference type="ChEBI" id="CHEBI:58017"/>
        <dbReference type="ChEBI" id="CHEBI:58359"/>
        <dbReference type="ChEBI" id="CHEBI:58681"/>
        <dbReference type="EC" id="2.4.2.14"/>
    </reaction>
</comment>
<evidence type="ECO:0000259" key="10">
    <source>
        <dbReference type="PROSITE" id="PS51278"/>
    </source>
</evidence>
<keyword evidence="5 7" id="KW-0658">Purine biosynthesis</keyword>
<feature type="binding site" evidence="7">
    <location>
        <position position="437"/>
    </location>
    <ligand>
        <name>[4Fe-4S] cluster</name>
        <dbReference type="ChEBI" id="CHEBI:49883"/>
    </ligand>
</feature>
<keyword evidence="7" id="KW-0004">4Fe-4S</keyword>
<protein>
    <recommendedName>
        <fullName evidence="7">Amidophosphoribosyltransferase</fullName>
        <shortName evidence="7">ATase</shortName>
        <ecNumber evidence="7">2.4.2.14</ecNumber>
    </recommendedName>
    <alternativeName>
        <fullName evidence="7">Glutamine phosphoribosylpyrophosphate amidotransferase</fullName>
        <shortName evidence="7">GPATase</shortName>
    </alternativeName>
</protein>
<evidence type="ECO:0000256" key="2">
    <source>
        <dbReference type="ARBA" id="ARBA00010138"/>
    </source>
</evidence>
<dbReference type="InterPro" id="IPR029055">
    <property type="entry name" value="Ntn_hydrolases_N"/>
</dbReference>
<dbReference type="Gene3D" id="3.40.50.2020">
    <property type="match status" value="1"/>
</dbReference>
<comment type="cofactor">
    <cofactor evidence="7">
        <name>[4Fe-4S] cluster</name>
        <dbReference type="ChEBI" id="CHEBI:49883"/>
    </cofactor>
    <text evidence="7">Binds 1 [4Fe-4S] cluster per subunit.</text>
</comment>
<dbReference type="CDD" id="cd00715">
    <property type="entry name" value="GPATase_N"/>
    <property type="match status" value="1"/>
</dbReference>
<evidence type="ECO:0000256" key="1">
    <source>
        <dbReference type="ARBA" id="ARBA00005209"/>
    </source>
</evidence>
<dbReference type="PIRSF" id="PIRSF000485">
    <property type="entry name" value="Amd_phspho_trans"/>
    <property type="match status" value="1"/>
</dbReference>
<keyword evidence="6 7" id="KW-0315">Glutamine amidotransferase</keyword>
<proteinExistence type="inferred from homology"/>
<dbReference type="Proteomes" id="UP001239909">
    <property type="component" value="Unassembled WGS sequence"/>
</dbReference>
<dbReference type="EC" id="2.4.2.14" evidence="7"/>
<dbReference type="EMBL" id="BSYI01000002">
    <property type="protein sequence ID" value="GMG81197.1"/>
    <property type="molecule type" value="Genomic_DNA"/>
</dbReference>
<dbReference type="PANTHER" id="PTHR11907">
    <property type="entry name" value="AMIDOPHOSPHORIBOSYLTRANSFERASE"/>
    <property type="match status" value="1"/>
</dbReference>
<comment type="caution">
    <text evidence="11">The sequence shown here is derived from an EMBL/GenBank/DDBJ whole genome shotgun (WGS) entry which is preliminary data.</text>
</comment>
<dbReference type="Gene3D" id="3.60.20.10">
    <property type="entry name" value="Glutamine Phosphoribosylpyrophosphate, subunit 1, domain 1"/>
    <property type="match status" value="1"/>
</dbReference>
<gene>
    <name evidence="7 11" type="primary">purF</name>
    <name evidence="11" type="ORF">LNKW23_04090</name>
</gene>
<comment type="cofactor">
    <cofactor evidence="7">
        <name>Mg(2+)</name>
        <dbReference type="ChEBI" id="CHEBI:18420"/>
    </cofactor>
    <text evidence="7">Binds 1 Mg(2+) ion per subunit.</text>
</comment>
<feature type="domain" description="Glutamine amidotransferase type-2" evidence="10">
    <location>
        <begin position="52"/>
        <end position="275"/>
    </location>
</feature>
<dbReference type="InterPro" id="IPR005854">
    <property type="entry name" value="PurF"/>
</dbReference>
<feature type="binding site" evidence="7">
    <location>
        <position position="494"/>
    </location>
    <ligand>
        <name>[4Fe-4S] cluster</name>
        <dbReference type="ChEBI" id="CHEBI:49883"/>
    </ligand>
</feature>
<dbReference type="RefSeq" id="WP_285669833.1">
    <property type="nucleotide sequence ID" value="NZ_BSYI01000002.1"/>
</dbReference>
<dbReference type="CDD" id="cd06223">
    <property type="entry name" value="PRTases_typeI"/>
    <property type="match status" value="1"/>
</dbReference>
<dbReference type="InterPro" id="IPR017932">
    <property type="entry name" value="GATase_2_dom"/>
</dbReference>
<name>A0ABQ6LCV0_9RHOB</name>
<sequence length="525" mass="57163">MSGIGSGGPDTPCYGHDRHEIHGHGDPGHDHSGHAEPEHGETPFDDSLHEECGVFGVLGLDDASTYAALGLHALQHRGQEAAGIATWHPGTGFNVERRLGYVRDEFTKTEVIDKLPGRISLGHTRYSTAGHKGQTALRDIQPLLADFAMGSFAIAHNGNLTNADKLRAKLIERGAIFQSGSDTECILHLMARSMQQTIPDKMKDALRLVEGAFSLIGMTRTKMIGVRDPMGIRPLVLGRKDGAWILASETCALDIIGADFEREIEPGEMIIVSETGITSHRPFEPAPSRFCVFEYVYFSRPDSQIGGLSVYEARRLIGVELAREAPAEADLVCPIPDSGTPAAIGFSQESGIPFAMGIIRNPYVGRTFIEPTQQIRDMGVRLKLNVNRALVAGKRVVLVDDSVVRGTTSRKIKEMVLAAGAREVHFRIASPPTRWSCFYGVDTPDREKLLAARMDEAEMARHLGVDSLRFVSLDGLYRACGMAEGRDRSAPRFCDACFSGDYPVDPRDARAKGKIDGPVLDPAPV</sequence>
<feature type="binding site" evidence="7">
    <location>
        <position position="338"/>
    </location>
    <ligand>
        <name>Mg(2+)</name>
        <dbReference type="ChEBI" id="CHEBI:18420"/>
    </ligand>
</feature>
<dbReference type="Pfam" id="PF13537">
    <property type="entry name" value="GATase_7"/>
    <property type="match status" value="1"/>
</dbReference>
<keyword evidence="7" id="KW-0408">Iron</keyword>
<dbReference type="PROSITE" id="PS51278">
    <property type="entry name" value="GATASE_TYPE_2"/>
    <property type="match status" value="1"/>
</dbReference>
<feature type="binding site" evidence="7">
    <location>
        <position position="497"/>
    </location>
    <ligand>
        <name>[4Fe-4S] cluster</name>
        <dbReference type="ChEBI" id="CHEBI:49883"/>
    </ligand>
</feature>
<evidence type="ECO:0000256" key="8">
    <source>
        <dbReference type="PIRNR" id="PIRNR000485"/>
    </source>
</evidence>
<feature type="active site" description="Nucleophile" evidence="7">
    <location>
        <position position="52"/>
    </location>
</feature>
<keyword evidence="3 7" id="KW-0328">Glycosyltransferase</keyword>
<feature type="binding site" evidence="7">
    <location>
        <position position="401"/>
    </location>
    <ligand>
        <name>Mg(2+)</name>
        <dbReference type="ChEBI" id="CHEBI:18420"/>
    </ligand>
</feature>
<evidence type="ECO:0000313" key="11">
    <source>
        <dbReference type="EMBL" id="GMG81197.1"/>
    </source>
</evidence>
<keyword evidence="7" id="KW-0411">Iron-sulfur</keyword>
<feature type="binding site" evidence="7">
    <location>
        <position position="400"/>
    </location>
    <ligand>
        <name>Mg(2+)</name>
        <dbReference type="ChEBI" id="CHEBI:18420"/>
    </ligand>
</feature>
<feature type="region of interest" description="Disordered" evidence="9">
    <location>
        <begin position="1"/>
        <end position="46"/>
    </location>
</feature>
<keyword evidence="12" id="KW-1185">Reference proteome</keyword>
<evidence type="ECO:0000256" key="9">
    <source>
        <dbReference type="SAM" id="MobiDB-lite"/>
    </source>
</evidence>
<dbReference type="InterPro" id="IPR035584">
    <property type="entry name" value="PurF_N"/>
</dbReference>
<evidence type="ECO:0000256" key="5">
    <source>
        <dbReference type="ARBA" id="ARBA00022755"/>
    </source>
</evidence>
<dbReference type="SUPFAM" id="SSF56235">
    <property type="entry name" value="N-terminal nucleophile aminohydrolases (Ntn hydrolases)"/>
    <property type="match status" value="1"/>
</dbReference>
<feature type="compositionally biased region" description="Basic and acidic residues" evidence="9">
    <location>
        <begin position="15"/>
        <end position="46"/>
    </location>
</feature>
<dbReference type="HAMAP" id="MF_01931">
    <property type="entry name" value="PurF"/>
    <property type="match status" value="1"/>
</dbReference>
<dbReference type="InterPro" id="IPR029057">
    <property type="entry name" value="PRTase-like"/>
</dbReference>
<feature type="binding site" evidence="7">
    <location>
        <position position="291"/>
    </location>
    <ligand>
        <name>[4Fe-4S] cluster</name>
        <dbReference type="ChEBI" id="CHEBI:49883"/>
    </ligand>
</feature>
<dbReference type="SUPFAM" id="SSF53271">
    <property type="entry name" value="PRTase-like"/>
    <property type="match status" value="1"/>
</dbReference>
<comment type="function">
    <text evidence="7">Catalyzes the formation of phosphoribosylamine from phosphoribosylpyrophosphate (PRPP) and glutamine.</text>
</comment>
<evidence type="ECO:0000256" key="6">
    <source>
        <dbReference type="ARBA" id="ARBA00022962"/>
    </source>
</evidence>
<evidence type="ECO:0000313" key="12">
    <source>
        <dbReference type="Proteomes" id="UP001239909"/>
    </source>
</evidence>
<organism evidence="11 12">
    <name type="scientific">Paralimibaculum aggregatum</name>
    <dbReference type="NCBI Taxonomy" id="3036245"/>
    <lineage>
        <taxon>Bacteria</taxon>
        <taxon>Pseudomonadati</taxon>
        <taxon>Pseudomonadota</taxon>
        <taxon>Alphaproteobacteria</taxon>
        <taxon>Rhodobacterales</taxon>
        <taxon>Paracoccaceae</taxon>
        <taxon>Paralimibaculum</taxon>
    </lineage>
</organism>
<accession>A0ABQ6LCV0</accession>
<keyword evidence="7" id="KW-0460">Magnesium</keyword>
<evidence type="ECO:0000256" key="4">
    <source>
        <dbReference type="ARBA" id="ARBA00022679"/>
    </source>
</evidence>
<evidence type="ECO:0000256" key="7">
    <source>
        <dbReference type="HAMAP-Rule" id="MF_01931"/>
    </source>
</evidence>
<comment type="similarity">
    <text evidence="2 7 8">In the C-terminal section; belongs to the purine/pyrimidine phosphoribosyltransferase family.</text>
</comment>
<evidence type="ECO:0000256" key="3">
    <source>
        <dbReference type="ARBA" id="ARBA00022676"/>
    </source>
</evidence>
<comment type="pathway">
    <text evidence="1 7 8">Purine metabolism; IMP biosynthesis via de novo pathway; N(1)-(5-phospho-D-ribosyl)glycinamide from 5-phospho-alpha-D-ribose 1-diphosphate: step 1/2.</text>
</comment>
<keyword evidence="4 7" id="KW-0808">Transferase</keyword>
<keyword evidence="7" id="KW-0479">Metal-binding</keyword>
<reference evidence="11 12" key="1">
    <citation type="submission" date="2023-04" db="EMBL/GenBank/DDBJ databases">
        <title>Marinoamorphus aggregata gen. nov., sp. Nov., isolate from tissue of brittle star Ophioplocus japonicus.</title>
        <authorList>
            <person name="Kawano K."/>
            <person name="Sawayama S."/>
            <person name="Nakagawa S."/>
        </authorList>
    </citation>
    <scope>NUCLEOTIDE SEQUENCE [LARGE SCALE GENOMIC DNA]</scope>
    <source>
        <strain evidence="11 12">NKW23</strain>
    </source>
</reference>
<dbReference type="NCBIfam" id="TIGR01134">
    <property type="entry name" value="purF"/>
    <property type="match status" value="1"/>
</dbReference>